<keyword evidence="2" id="KW-1185">Reference proteome</keyword>
<dbReference type="OrthoDB" id="5421738at2759"/>
<protein>
    <submittedName>
        <fullName evidence="1">Uncharacterized protein</fullName>
    </submittedName>
</protein>
<dbReference type="GeneID" id="81394423"/>
<dbReference type="RefSeq" id="XP_056510868.1">
    <property type="nucleotide sequence ID" value="XM_056655255.1"/>
</dbReference>
<gene>
    <name evidence="1" type="ORF">NUU61_004673</name>
</gene>
<organism evidence="1 2">
    <name type="scientific">Penicillium alfredii</name>
    <dbReference type="NCBI Taxonomy" id="1506179"/>
    <lineage>
        <taxon>Eukaryota</taxon>
        <taxon>Fungi</taxon>
        <taxon>Dikarya</taxon>
        <taxon>Ascomycota</taxon>
        <taxon>Pezizomycotina</taxon>
        <taxon>Eurotiomycetes</taxon>
        <taxon>Eurotiomycetidae</taxon>
        <taxon>Eurotiales</taxon>
        <taxon>Aspergillaceae</taxon>
        <taxon>Penicillium</taxon>
    </lineage>
</organism>
<reference evidence="1" key="2">
    <citation type="journal article" date="2023" name="IMA Fungus">
        <title>Comparative genomic study of the Penicillium genus elucidates a diverse pangenome and 15 lateral gene transfer events.</title>
        <authorList>
            <person name="Petersen C."/>
            <person name="Sorensen T."/>
            <person name="Nielsen M.R."/>
            <person name="Sondergaard T.E."/>
            <person name="Sorensen J.L."/>
            <person name="Fitzpatrick D.A."/>
            <person name="Frisvad J.C."/>
            <person name="Nielsen K.L."/>
        </authorList>
    </citation>
    <scope>NUCLEOTIDE SEQUENCE</scope>
    <source>
        <strain evidence="1">IBT 34128</strain>
    </source>
</reference>
<comment type="caution">
    <text evidence="1">The sequence shown here is derived from an EMBL/GenBank/DDBJ whole genome shotgun (WGS) entry which is preliminary data.</text>
</comment>
<dbReference type="EMBL" id="JAPMSZ010000007">
    <property type="protein sequence ID" value="KAJ5095317.1"/>
    <property type="molecule type" value="Genomic_DNA"/>
</dbReference>
<accession>A0A9W9F8B0</accession>
<reference evidence="1" key="1">
    <citation type="submission" date="2022-11" db="EMBL/GenBank/DDBJ databases">
        <authorList>
            <person name="Petersen C."/>
        </authorList>
    </citation>
    <scope>NUCLEOTIDE SEQUENCE</scope>
    <source>
        <strain evidence="1">IBT 34128</strain>
    </source>
</reference>
<name>A0A9W9F8B0_9EURO</name>
<evidence type="ECO:0000313" key="2">
    <source>
        <dbReference type="Proteomes" id="UP001141434"/>
    </source>
</evidence>
<proteinExistence type="predicted"/>
<dbReference type="Proteomes" id="UP001141434">
    <property type="component" value="Unassembled WGS sequence"/>
</dbReference>
<evidence type="ECO:0000313" key="1">
    <source>
        <dbReference type="EMBL" id="KAJ5095317.1"/>
    </source>
</evidence>
<dbReference type="AlphaFoldDB" id="A0A9W9F8B0"/>
<sequence length="500" mass="55070">MERAIFIADLQHEPGKSPTLAFHNIENCAEILGYHYLSGLAKERDAGDDQTYTKASAKGHKLAVKVADIVNDRGTAASMRITGSGLVGGSPCEGHARRTEGITWFEKTQFHFQDQEDNADTFTSTHYLHFSSPVAQIVPGLPAAKGQGHPSLQDITVVSGMCLFSSKILQASMPPGQACDVSKIQHAAPTLYEIEYLARAAPAIADLTKLFSTNNRHNGSLDICVDVPSFHYYQSMEKRLGEGSCTFSGALQWMTAVKIRHQQMSQVFGRYIDYELSRRPGTMPQCSIQVSPSGNLVCDLICQALADGVLPSLDPVLRTLNAKDSTWSRFYDLVPEKEKPTDFCALGYLFYVYQVMRPALENTATTLCKECGPPNNRTRLLVSIDDAVERRIYSRAQKLLKKGRALPQSPVACNLLEVYLSRRVFINQNQAGSNLYLDDPSPEAPALKPTKGLRANGEHKSWDAQEYAVPLDPFDVVGALYGSRAADVLEDLFTEVGLRS</sequence>